<gene>
    <name evidence="2" type="ORF">FD755_019494</name>
</gene>
<evidence type="ECO:0000313" key="2">
    <source>
        <dbReference type="EMBL" id="KAB0369489.1"/>
    </source>
</evidence>
<dbReference type="Gene3D" id="3.30.420.10">
    <property type="entry name" value="Ribonuclease H-like superfamily/Ribonuclease H"/>
    <property type="match status" value="1"/>
</dbReference>
<dbReference type="GO" id="GO:0000729">
    <property type="term" value="P:DNA double-strand break processing"/>
    <property type="evidence" value="ECO:0007669"/>
    <property type="project" value="TreeGrafter"/>
</dbReference>
<dbReference type="Proteomes" id="UP000326062">
    <property type="component" value="Chromosome 15"/>
</dbReference>
<keyword evidence="3" id="KW-1185">Reference proteome</keyword>
<dbReference type="GO" id="GO:0003690">
    <property type="term" value="F:double-stranded DNA binding"/>
    <property type="evidence" value="ECO:0007669"/>
    <property type="project" value="TreeGrafter"/>
</dbReference>
<evidence type="ECO:0000313" key="3">
    <source>
        <dbReference type="Proteomes" id="UP000326062"/>
    </source>
</evidence>
<dbReference type="GO" id="GO:0044774">
    <property type="term" value="P:mitotic DNA integrity checkpoint signaling"/>
    <property type="evidence" value="ECO:0007669"/>
    <property type="project" value="TreeGrafter"/>
</dbReference>
<dbReference type="PANTHER" id="PTHR46060">
    <property type="entry name" value="MARINER MOS1 TRANSPOSASE-LIKE PROTEIN"/>
    <property type="match status" value="1"/>
</dbReference>
<dbReference type="GO" id="GO:0006303">
    <property type="term" value="P:double-strand break repair via nonhomologous end joining"/>
    <property type="evidence" value="ECO:0007669"/>
    <property type="project" value="TreeGrafter"/>
</dbReference>
<sequence length="351" mass="40696">CGVPEYKSYNNWICLCFHYNYKHSRFICFTDKEPLNWMRFPNTYHLSEKLRVFLTVICTCGRTLATQPNGYESYIHSLPIFLSEFKVGRKASETAHNISNTFGPGTANKHTVQQQFKKFCKGEESLQDGEQSGWPSEAGNDQLESHHLAEELTINHSMVVQHLKQTGKVKKLSKWVPQELTANQKTHHFEVSSSLILHSNNKPFLDRIWLDQEEAPKHFPKPNLHQKRFLNPDKTITSEKYTQQIDGMHQKLQCLQLALVNRKGPILPHDNVRLHVAQPILQKLNQLGYNVLPPLPYSPDLSPTVYHFFKHLDNFLQGKSFHKHMDFHATGINQLISCWQKCVDFNGSYFD</sequence>
<dbReference type="GO" id="GO:0031297">
    <property type="term" value="P:replication fork processing"/>
    <property type="evidence" value="ECO:0007669"/>
    <property type="project" value="TreeGrafter"/>
</dbReference>
<dbReference type="GO" id="GO:0003697">
    <property type="term" value="F:single-stranded DNA binding"/>
    <property type="evidence" value="ECO:0007669"/>
    <property type="project" value="TreeGrafter"/>
</dbReference>
<dbReference type="InterPro" id="IPR052709">
    <property type="entry name" value="Transposase-MT_Hybrid"/>
</dbReference>
<dbReference type="GO" id="GO:0044547">
    <property type="term" value="F:DNA topoisomerase binding"/>
    <property type="evidence" value="ECO:0007669"/>
    <property type="project" value="TreeGrafter"/>
</dbReference>
<dbReference type="GO" id="GO:0035861">
    <property type="term" value="C:site of double-strand break"/>
    <property type="evidence" value="ECO:0007669"/>
    <property type="project" value="TreeGrafter"/>
</dbReference>
<dbReference type="GO" id="GO:0000014">
    <property type="term" value="F:single-stranded DNA endodeoxyribonuclease activity"/>
    <property type="evidence" value="ECO:0007669"/>
    <property type="project" value="TreeGrafter"/>
</dbReference>
<dbReference type="Gene3D" id="1.10.10.1450">
    <property type="match status" value="1"/>
</dbReference>
<dbReference type="GO" id="GO:0046975">
    <property type="term" value="F:histone H3K36 methyltransferase activity"/>
    <property type="evidence" value="ECO:0007669"/>
    <property type="project" value="TreeGrafter"/>
</dbReference>
<organism evidence="2 3">
    <name type="scientific">Muntiacus reevesi</name>
    <name type="common">Reeves' muntjac</name>
    <name type="synonym">Cervus reevesi</name>
    <dbReference type="NCBI Taxonomy" id="9886"/>
    <lineage>
        <taxon>Eukaryota</taxon>
        <taxon>Metazoa</taxon>
        <taxon>Chordata</taxon>
        <taxon>Craniata</taxon>
        <taxon>Vertebrata</taxon>
        <taxon>Euteleostomi</taxon>
        <taxon>Mammalia</taxon>
        <taxon>Eutheria</taxon>
        <taxon>Laurasiatheria</taxon>
        <taxon>Artiodactyla</taxon>
        <taxon>Ruminantia</taxon>
        <taxon>Pecora</taxon>
        <taxon>Cervidae</taxon>
        <taxon>Muntiacinae</taxon>
        <taxon>Muntiacus</taxon>
    </lineage>
</organism>
<name>A0A5N3X8K5_MUNRE</name>
<dbReference type="Pfam" id="PF17906">
    <property type="entry name" value="HTH_48"/>
    <property type="match status" value="1"/>
</dbReference>
<dbReference type="GO" id="GO:0000793">
    <property type="term" value="C:condensed chromosome"/>
    <property type="evidence" value="ECO:0007669"/>
    <property type="project" value="TreeGrafter"/>
</dbReference>
<dbReference type="InterPro" id="IPR036397">
    <property type="entry name" value="RNaseH_sf"/>
</dbReference>
<proteinExistence type="predicted"/>
<evidence type="ECO:0000259" key="1">
    <source>
        <dbReference type="Pfam" id="PF17906"/>
    </source>
</evidence>
<accession>A0A5N3X8K5</accession>
<dbReference type="GO" id="GO:0015074">
    <property type="term" value="P:DNA integration"/>
    <property type="evidence" value="ECO:0007669"/>
    <property type="project" value="TreeGrafter"/>
</dbReference>
<reference evidence="2 3" key="1">
    <citation type="submission" date="2019-06" db="EMBL/GenBank/DDBJ databases">
        <title>Discovery of a novel chromosome fission-fusion reversal in muntjac.</title>
        <authorList>
            <person name="Mudd A.B."/>
            <person name="Bredeson J.V."/>
            <person name="Baum R."/>
            <person name="Hockemeyer D."/>
            <person name="Rokhsar D.S."/>
        </authorList>
    </citation>
    <scope>NUCLEOTIDE SEQUENCE [LARGE SCALE GENOMIC DNA]</scope>
    <source>
        <strain evidence="2">UCam_UCB_Mr</strain>
        <tissue evidence="2">Fibroblast cell line</tissue>
    </source>
</reference>
<dbReference type="EMBL" id="VCEB01000016">
    <property type="protein sequence ID" value="KAB0369489.1"/>
    <property type="molecule type" value="Genomic_DNA"/>
</dbReference>
<dbReference type="AlphaFoldDB" id="A0A5N3X8K5"/>
<protein>
    <recommendedName>
        <fullName evidence="1">Mos1 transposase HTH domain-containing protein</fullName>
    </recommendedName>
</protein>
<comment type="caution">
    <text evidence="2">The sequence shown here is derived from an EMBL/GenBank/DDBJ whole genome shotgun (WGS) entry which is preliminary data.</text>
</comment>
<dbReference type="GO" id="GO:0042800">
    <property type="term" value="F:histone H3K4 methyltransferase activity"/>
    <property type="evidence" value="ECO:0007669"/>
    <property type="project" value="TreeGrafter"/>
</dbReference>
<dbReference type="InterPro" id="IPR041426">
    <property type="entry name" value="Mos1_HTH"/>
</dbReference>
<feature type="domain" description="Mos1 transposase HTH" evidence="1">
    <location>
        <begin position="80"/>
        <end position="123"/>
    </location>
</feature>
<dbReference type="GO" id="GO:0005634">
    <property type="term" value="C:nucleus"/>
    <property type="evidence" value="ECO:0007669"/>
    <property type="project" value="TreeGrafter"/>
</dbReference>
<dbReference type="PANTHER" id="PTHR46060:SF2">
    <property type="entry name" value="HISTONE-LYSINE N-METHYLTRANSFERASE SETMAR"/>
    <property type="match status" value="1"/>
</dbReference>
<feature type="non-terminal residue" evidence="2">
    <location>
        <position position="1"/>
    </location>
</feature>